<keyword evidence="2" id="KW-1185">Reference proteome</keyword>
<protein>
    <submittedName>
        <fullName evidence="1">Structural maintenance of chromosomes protein 1</fullName>
    </submittedName>
</protein>
<feature type="non-terminal residue" evidence="1">
    <location>
        <position position="671"/>
    </location>
</feature>
<sequence length="671" mass="74105">MDAIVVDRQATAIECINYMKEQRAGQATFLPLDTLQPHQVNDSLRHAHRGARLATDVMQYDPSVEAAVMHACANALICDTVDIAKYICYERKLEAKAVSLDGTVIHRSGLITGGTSSGSGSHRAQAQRWEAAGVENLRKARDRLTEELHDVARDRRKLAKEEVLNSHLAGLQTRHHIARETVEALSRKVQGVATECGHVEAQIRDCDPLVRKAADDLEQAKEERRQLNTRIHTAARPIFADFCRKLGIASLEVFEKSLLPATEAAGERRLQFATHISRLENQLAFETQQLDEATAKLDHLTQFLQSTAETLKQQQAELNRDQGEMASFVTQIEILRSELGVLSSKYSDATGEVHAARRELEQGQKELDAASKELGAKVTELERVVADKAAVLRRCKIEDIPIPLVRGSLQALALEASADSQFAESYMSQLSIVDTQASSVSIQGADDIVPDYAPLPQQARSGVPAVVDQKYQDDISRLSAETDALNPNPHARERLEAAQARLREIDAEHNDSRQEAKDAKTAFQVVRKERHDRFMRCYNHLSTAIDHAYKALTQSPLFPLGGTAYLALEDTESPYLAGVKYHAMPPLKRFRDMDQLSGGEKTVAALALLFSLQTFRPAPFFVLDEVDAALDLANVAKLANYLREHARSTSSSGGMAEPSGDDHTADMDDGD</sequence>
<evidence type="ECO:0000313" key="2">
    <source>
        <dbReference type="Proteomes" id="UP001140096"/>
    </source>
</evidence>
<gene>
    <name evidence="1" type="primary">SMC1_1</name>
    <name evidence="1" type="ORF">H4S07_005358</name>
</gene>
<name>A0ACC1L2Q9_9FUNG</name>
<comment type="caution">
    <text evidence="1">The sequence shown here is derived from an EMBL/GenBank/DDBJ whole genome shotgun (WGS) entry which is preliminary data.</text>
</comment>
<dbReference type="Proteomes" id="UP001140096">
    <property type="component" value="Unassembled WGS sequence"/>
</dbReference>
<organism evidence="1 2">
    <name type="scientific">Coemansia furcata</name>
    <dbReference type="NCBI Taxonomy" id="417177"/>
    <lineage>
        <taxon>Eukaryota</taxon>
        <taxon>Fungi</taxon>
        <taxon>Fungi incertae sedis</taxon>
        <taxon>Zoopagomycota</taxon>
        <taxon>Kickxellomycotina</taxon>
        <taxon>Kickxellomycetes</taxon>
        <taxon>Kickxellales</taxon>
        <taxon>Kickxellaceae</taxon>
        <taxon>Coemansia</taxon>
    </lineage>
</organism>
<accession>A0ACC1L2Q9</accession>
<proteinExistence type="predicted"/>
<dbReference type="EMBL" id="JANBUP010002592">
    <property type="protein sequence ID" value="KAJ2799744.1"/>
    <property type="molecule type" value="Genomic_DNA"/>
</dbReference>
<reference evidence="1" key="1">
    <citation type="submission" date="2022-07" db="EMBL/GenBank/DDBJ databases">
        <title>Phylogenomic reconstructions and comparative analyses of Kickxellomycotina fungi.</title>
        <authorList>
            <person name="Reynolds N.K."/>
            <person name="Stajich J.E."/>
            <person name="Barry K."/>
            <person name="Grigoriev I.V."/>
            <person name="Crous P."/>
            <person name="Smith M.E."/>
        </authorList>
    </citation>
    <scope>NUCLEOTIDE SEQUENCE</scope>
    <source>
        <strain evidence="1">CBS 102833</strain>
    </source>
</reference>
<evidence type="ECO:0000313" key="1">
    <source>
        <dbReference type="EMBL" id="KAJ2799744.1"/>
    </source>
</evidence>